<feature type="chain" id="PRO_5004844813" evidence="1">
    <location>
        <begin position="25"/>
        <end position="99"/>
    </location>
</feature>
<dbReference type="Proteomes" id="UP000019140">
    <property type="component" value="Unassembled WGS sequence"/>
</dbReference>
<comment type="caution">
    <text evidence="2">The sequence shown here is derived from an EMBL/GenBank/DDBJ whole genome shotgun (WGS) entry which is preliminary data.</text>
</comment>
<reference evidence="2 3" key="1">
    <citation type="journal article" date="2014" name="Nature">
        <title>An environmental bacterial taxon with a large and distinct metabolic repertoire.</title>
        <authorList>
            <person name="Wilson M.C."/>
            <person name="Mori T."/>
            <person name="Ruckert C."/>
            <person name="Uria A.R."/>
            <person name="Helf M.J."/>
            <person name="Takada K."/>
            <person name="Gernert C."/>
            <person name="Steffens U.A."/>
            <person name="Heycke N."/>
            <person name="Schmitt S."/>
            <person name="Rinke C."/>
            <person name="Helfrich E.J."/>
            <person name="Brachmann A.O."/>
            <person name="Gurgui C."/>
            <person name="Wakimoto T."/>
            <person name="Kracht M."/>
            <person name="Crusemann M."/>
            <person name="Hentschel U."/>
            <person name="Abe I."/>
            <person name="Matsunaga S."/>
            <person name="Kalinowski J."/>
            <person name="Takeyama H."/>
            <person name="Piel J."/>
        </authorList>
    </citation>
    <scope>NUCLEOTIDE SEQUENCE [LARGE SCALE GENOMIC DNA]</scope>
    <source>
        <strain evidence="3">TSY2</strain>
    </source>
</reference>
<dbReference type="HOGENOM" id="CLU_2315072_0_0_7"/>
<dbReference type="AlphaFoldDB" id="W4MAK2"/>
<dbReference type="EMBL" id="AZHX01000466">
    <property type="protein sequence ID" value="ETX07389.1"/>
    <property type="molecule type" value="Genomic_DNA"/>
</dbReference>
<feature type="signal peptide" evidence="1">
    <location>
        <begin position="1"/>
        <end position="24"/>
    </location>
</feature>
<evidence type="ECO:0000313" key="3">
    <source>
        <dbReference type="Proteomes" id="UP000019140"/>
    </source>
</evidence>
<keyword evidence="1" id="KW-0732">Signal</keyword>
<keyword evidence="3" id="KW-1185">Reference proteome</keyword>
<proteinExistence type="predicted"/>
<protein>
    <submittedName>
        <fullName evidence="2">Uncharacterized protein</fullName>
    </submittedName>
</protein>
<accession>W4MAK2</accession>
<evidence type="ECO:0000313" key="2">
    <source>
        <dbReference type="EMBL" id="ETX07389.1"/>
    </source>
</evidence>
<organism evidence="2 3">
    <name type="scientific">Candidatus Entotheonella gemina</name>
    <dbReference type="NCBI Taxonomy" id="1429439"/>
    <lineage>
        <taxon>Bacteria</taxon>
        <taxon>Pseudomonadati</taxon>
        <taxon>Nitrospinota/Tectimicrobiota group</taxon>
        <taxon>Candidatus Tectimicrobiota</taxon>
        <taxon>Candidatus Entotheonellia</taxon>
        <taxon>Candidatus Entotheonellales</taxon>
        <taxon>Candidatus Entotheonellaceae</taxon>
        <taxon>Candidatus Entotheonella</taxon>
    </lineage>
</organism>
<sequence>MKPLQGLSCVCFLLVCLHGGFAHAGDWLLSDLTASLDDPLRLSRARGLRLSLQAGKYRAALEHDGSSGVARALTLIPTISLTTPPPSANFGHMSGLGWD</sequence>
<gene>
    <name evidence="2" type="ORF">ETSY2_11510</name>
</gene>
<evidence type="ECO:0000256" key="1">
    <source>
        <dbReference type="SAM" id="SignalP"/>
    </source>
</evidence>
<name>W4MAK2_9BACT</name>